<dbReference type="Gene3D" id="2.40.50.1020">
    <property type="entry name" value="LytTr DNA-binding domain"/>
    <property type="match status" value="1"/>
</dbReference>
<keyword evidence="1" id="KW-0812">Transmembrane</keyword>
<protein>
    <submittedName>
        <fullName evidence="5">LytTR family transcriptional regulator</fullName>
    </submittedName>
</protein>
<accession>A0A418WIY8</accession>
<proteinExistence type="predicted"/>
<dbReference type="PROSITE" id="PS50924">
    <property type="entry name" value="MHYT"/>
    <property type="match status" value="1"/>
</dbReference>
<keyword evidence="6" id="KW-1185">Reference proteome</keyword>
<dbReference type="AlphaFoldDB" id="A0A418WIY8"/>
<evidence type="ECO:0000259" key="3">
    <source>
        <dbReference type="PROSITE" id="PS50924"/>
    </source>
</evidence>
<dbReference type="GO" id="GO:0016020">
    <property type="term" value="C:membrane"/>
    <property type="evidence" value="ECO:0007669"/>
    <property type="project" value="UniProtKB-UniRule"/>
</dbReference>
<dbReference type="Pfam" id="PF04397">
    <property type="entry name" value="LytTR"/>
    <property type="match status" value="1"/>
</dbReference>
<evidence type="ECO:0000256" key="1">
    <source>
        <dbReference type="PROSITE-ProRule" id="PRU00244"/>
    </source>
</evidence>
<feature type="region of interest" description="Disordered" evidence="2">
    <location>
        <begin position="223"/>
        <end position="263"/>
    </location>
</feature>
<dbReference type="PANTHER" id="PTHR35152">
    <property type="entry name" value="DOMAIN SIGNALLING PROTEIN, PUTATIVE (AFU_ORTHOLOGUE AFUA_5G11310)-RELATED"/>
    <property type="match status" value="1"/>
</dbReference>
<comment type="caution">
    <text evidence="5">The sequence shown here is derived from an EMBL/GenBank/DDBJ whole genome shotgun (WGS) entry which is preliminary data.</text>
</comment>
<feature type="transmembrane region" description="Helical" evidence="1">
    <location>
        <begin position="157"/>
        <end position="184"/>
    </location>
</feature>
<evidence type="ECO:0000256" key="2">
    <source>
        <dbReference type="SAM" id="MobiDB-lite"/>
    </source>
</evidence>
<feature type="transmembrane region" description="Helical" evidence="1">
    <location>
        <begin position="90"/>
        <end position="111"/>
    </location>
</feature>
<evidence type="ECO:0000259" key="4">
    <source>
        <dbReference type="PROSITE" id="PS50930"/>
    </source>
</evidence>
<dbReference type="PANTHER" id="PTHR35152:SF1">
    <property type="entry name" value="DOMAIN SIGNALLING PROTEIN, PUTATIVE (AFU_ORTHOLOGUE AFUA_5G11310)-RELATED"/>
    <property type="match status" value="1"/>
</dbReference>
<feature type="domain" description="HTH LytTR-type" evidence="4">
    <location>
        <begin position="273"/>
        <end position="378"/>
    </location>
</feature>
<dbReference type="Pfam" id="PF03707">
    <property type="entry name" value="MHYT"/>
    <property type="match status" value="3"/>
</dbReference>
<feature type="transmembrane region" description="Helical" evidence="1">
    <location>
        <begin position="28"/>
        <end position="52"/>
    </location>
</feature>
<dbReference type="EMBL" id="QYUK01000011">
    <property type="protein sequence ID" value="RJF89829.1"/>
    <property type="molecule type" value="Genomic_DNA"/>
</dbReference>
<dbReference type="Proteomes" id="UP000284605">
    <property type="component" value="Unassembled WGS sequence"/>
</dbReference>
<evidence type="ECO:0000313" key="6">
    <source>
        <dbReference type="Proteomes" id="UP000284605"/>
    </source>
</evidence>
<dbReference type="InterPro" id="IPR005330">
    <property type="entry name" value="MHYT_dom"/>
</dbReference>
<organism evidence="5 6">
    <name type="scientific">Oleomonas cavernae</name>
    <dbReference type="NCBI Taxonomy" id="2320859"/>
    <lineage>
        <taxon>Bacteria</taxon>
        <taxon>Pseudomonadati</taxon>
        <taxon>Pseudomonadota</taxon>
        <taxon>Alphaproteobacteria</taxon>
        <taxon>Acetobacterales</taxon>
        <taxon>Acetobacteraceae</taxon>
        <taxon>Oleomonas</taxon>
    </lineage>
</organism>
<keyword evidence="1" id="KW-1133">Transmembrane helix</keyword>
<name>A0A418WIY8_9PROT</name>
<reference evidence="5 6" key="1">
    <citation type="submission" date="2018-09" db="EMBL/GenBank/DDBJ databases">
        <authorList>
            <person name="Zhu H."/>
        </authorList>
    </citation>
    <scope>NUCLEOTIDE SEQUENCE [LARGE SCALE GENOMIC DNA]</scope>
    <source>
        <strain evidence="5 6">K1W22B-8</strain>
    </source>
</reference>
<keyword evidence="1" id="KW-0472">Membrane</keyword>
<feature type="transmembrane region" description="Helical" evidence="1">
    <location>
        <begin position="123"/>
        <end position="145"/>
    </location>
</feature>
<gene>
    <name evidence="5" type="ORF">D3874_25055</name>
</gene>
<feature type="transmembrane region" description="Helical" evidence="1">
    <location>
        <begin position="196"/>
        <end position="216"/>
    </location>
</feature>
<dbReference type="GO" id="GO:0003677">
    <property type="term" value="F:DNA binding"/>
    <property type="evidence" value="ECO:0007669"/>
    <property type="project" value="InterPro"/>
</dbReference>
<dbReference type="PIRSF" id="PIRSF036615">
    <property type="entry name" value="MHYT_LytTR"/>
    <property type="match status" value="1"/>
</dbReference>
<evidence type="ECO:0000313" key="5">
    <source>
        <dbReference type="EMBL" id="RJF89829.1"/>
    </source>
</evidence>
<dbReference type="PROSITE" id="PS50930">
    <property type="entry name" value="HTH_LYTTR"/>
    <property type="match status" value="1"/>
</dbReference>
<sequence>MIIAAQGSYVSLLLADEGDRVRGMRRRLILAAAAMTLAVSIWSMHFVGMLAARFPVMVGFRVLPTLVSLLICVLVVGAGVLIVHTSRPKVVRIVGGAVAMGAGIATMHYVGMSAINGCELQHSPVYVVASTLVAIVASGLGLWQIEGLRPEASRRGASAAILGLAISGMHYTAMAGLTAIPLGLSAPTDPVMPHDIMAIVVAVVSFLISGGFLLSLTPDRQLEREQPAAPAADAAPPPADAPQEGAPAPVASGASAGGEEKSLPPEAAFARQVEVQKDNRNHRLAVSSIAFVRANGHYTLVSDGEQEFFCQSTIGEIEALLDPALFMRVHRSYIVSISRIEAVRRAGDGGIAEIDAQVPHIIPVARGRFSAVKKRLMESHG</sequence>
<feature type="compositionally biased region" description="Low complexity" evidence="2">
    <location>
        <begin position="241"/>
        <end position="254"/>
    </location>
</feature>
<feature type="transmembrane region" description="Helical" evidence="1">
    <location>
        <begin position="58"/>
        <end position="83"/>
    </location>
</feature>
<feature type="domain" description="MHYT" evidence="3">
    <location>
        <begin position="1"/>
        <end position="180"/>
    </location>
</feature>
<dbReference type="InterPro" id="IPR007492">
    <property type="entry name" value="LytTR_DNA-bd_dom"/>
</dbReference>
<dbReference type="InterPro" id="IPR012073">
    <property type="entry name" value="LytTR_MHYT"/>
</dbReference>
<dbReference type="SMART" id="SM00850">
    <property type="entry name" value="LytTR"/>
    <property type="match status" value="1"/>
</dbReference>